<dbReference type="Pfam" id="PF10798">
    <property type="entry name" value="YmgB"/>
    <property type="match status" value="1"/>
</dbReference>
<proteinExistence type="predicted"/>
<dbReference type="GO" id="GO:0071468">
    <property type="term" value="P:cellular response to acidic pH"/>
    <property type="evidence" value="ECO:0007669"/>
    <property type="project" value="InterPro"/>
</dbReference>
<organism evidence="1 2">
    <name type="scientific">Buttiauxella agrestis ATCC 33320</name>
    <dbReference type="NCBI Taxonomy" id="1006004"/>
    <lineage>
        <taxon>Bacteria</taxon>
        <taxon>Pseudomonadati</taxon>
        <taxon>Pseudomonadota</taxon>
        <taxon>Gammaproteobacteria</taxon>
        <taxon>Enterobacterales</taxon>
        <taxon>Enterobacteriaceae</taxon>
        <taxon>Buttiauxella</taxon>
    </lineage>
</organism>
<dbReference type="InterPro" id="IPR024753">
    <property type="entry name" value="AriR"/>
</dbReference>
<accession>A0A085GCE3</accession>
<name>A0A085GCE3_9ENTR</name>
<dbReference type="RefSeq" id="WP_034495815.1">
    <property type="nucleotide sequence ID" value="NZ_JMPI01000030.1"/>
</dbReference>
<protein>
    <recommendedName>
        <fullName evidence="3">Two-component-system connector protein AriR</fullName>
    </recommendedName>
</protein>
<dbReference type="EMBL" id="JMPI01000030">
    <property type="protein sequence ID" value="KFC81388.1"/>
    <property type="molecule type" value="Genomic_DNA"/>
</dbReference>
<comment type="caution">
    <text evidence="1">The sequence shown here is derived from an EMBL/GenBank/DDBJ whole genome shotgun (WGS) entry which is preliminary data.</text>
</comment>
<dbReference type="STRING" id="1006004.GBAG_2170"/>
<reference evidence="1 2" key="1">
    <citation type="submission" date="2014-05" db="EMBL/GenBank/DDBJ databases">
        <title>ATOL: Assembling a taxonomically balanced genome-scale reconstruction of the evolutionary history of the Enterobacteriaceae.</title>
        <authorList>
            <person name="Plunkett G.III."/>
            <person name="Neeno-Eckwall E.C."/>
            <person name="Glasner J.D."/>
            <person name="Perna N.T."/>
        </authorList>
    </citation>
    <scope>NUCLEOTIDE SEQUENCE [LARGE SCALE GENOMIC DNA]</scope>
    <source>
        <strain evidence="1 2">ATCC 33320</strain>
    </source>
</reference>
<evidence type="ECO:0008006" key="3">
    <source>
        <dbReference type="Google" id="ProtNLM"/>
    </source>
</evidence>
<dbReference type="OrthoDB" id="6424319at2"/>
<evidence type="ECO:0000313" key="2">
    <source>
        <dbReference type="Proteomes" id="UP000028653"/>
    </source>
</evidence>
<dbReference type="Proteomes" id="UP000028653">
    <property type="component" value="Unassembled WGS sequence"/>
</dbReference>
<dbReference type="AlphaFoldDB" id="A0A085GCE3"/>
<gene>
    <name evidence="1" type="ORF">GBAG_2170</name>
</gene>
<dbReference type="Gene3D" id="1.20.5.5260">
    <property type="match status" value="1"/>
</dbReference>
<dbReference type="eggNOG" id="ENOG50336K1">
    <property type="taxonomic scope" value="Bacteria"/>
</dbReference>
<keyword evidence="2" id="KW-1185">Reference proteome</keyword>
<sequence>MTQITLHKSEIYATLPNTALTAYFRNAGDMLADEAVLLGAVIRSILATDGHLTNKAIIQRLIEAIESTDDVVTIDIVRKTLEIVVDHTTDDI</sequence>
<evidence type="ECO:0000313" key="1">
    <source>
        <dbReference type="EMBL" id="KFC81388.1"/>
    </source>
</evidence>